<evidence type="ECO:0000313" key="3">
    <source>
        <dbReference type="EMBL" id="VDP62428.1"/>
    </source>
</evidence>
<keyword evidence="1" id="KW-0511">Multifunctional enzyme</keyword>
<reference evidence="5" key="1">
    <citation type="submission" date="2016-06" db="UniProtKB">
        <authorList>
            <consortium name="WormBaseParasite"/>
        </authorList>
    </citation>
    <scope>IDENTIFICATION</scope>
</reference>
<dbReference type="STRING" id="6186.A0A183KPC7"/>
<dbReference type="WBParaSite" id="SCUD_0001691101-mRNA-1">
    <property type="protein sequence ID" value="SCUD_0001691101-mRNA-1"/>
    <property type="gene ID" value="SCUD_0001691101"/>
</dbReference>
<evidence type="ECO:0000256" key="1">
    <source>
        <dbReference type="ARBA" id="ARBA00023268"/>
    </source>
</evidence>
<name>A0A183KPC7_9TREM</name>
<dbReference type="Pfam" id="PF17919">
    <property type="entry name" value="RT_RNaseH_2"/>
    <property type="match status" value="1"/>
</dbReference>
<dbReference type="InterPro" id="IPR041577">
    <property type="entry name" value="RT_RNaseH_2"/>
</dbReference>
<sequence>MHNEAAVCKLKTIISSELLLTHYDPSMPIIVAADASAFELVAVISHQFPDAIEKAIMHASRTLTSAERKCSQREKEALALVFAVRHFDKFLYGRGFTLLTDHKPLLTIFGSKSSVTAHSANRLQR</sequence>
<protein>
    <submittedName>
        <fullName evidence="5">RT_RNaseH_2 domain-containing protein</fullName>
    </submittedName>
</protein>
<dbReference type="AlphaFoldDB" id="A0A183KPC7"/>
<keyword evidence="4" id="KW-1185">Reference proteome</keyword>
<reference evidence="3 4" key="2">
    <citation type="submission" date="2018-11" db="EMBL/GenBank/DDBJ databases">
        <authorList>
            <consortium name="Pathogen Informatics"/>
        </authorList>
    </citation>
    <scope>NUCLEOTIDE SEQUENCE [LARGE SCALE GENOMIC DNA]</scope>
    <source>
        <strain evidence="3">Dakar</strain>
        <strain evidence="4">Dakar, Senegal</strain>
    </source>
</reference>
<evidence type="ECO:0000313" key="5">
    <source>
        <dbReference type="WBParaSite" id="SCUD_0001691101-mRNA-1"/>
    </source>
</evidence>
<evidence type="ECO:0000313" key="4">
    <source>
        <dbReference type="Proteomes" id="UP000279833"/>
    </source>
</evidence>
<dbReference type="Proteomes" id="UP000279833">
    <property type="component" value="Unassembled WGS sequence"/>
</dbReference>
<dbReference type="PANTHER" id="PTHR37984">
    <property type="entry name" value="PROTEIN CBG26694"/>
    <property type="match status" value="1"/>
</dbReference>
<proteinExistence type="predicted"/>
<dbReference type="PANTHER" id="PTHR37984:SF5">
    <property type="entry name" value="PROTEIN NYNRIN-LIKE"/>
    <property type="match status" value="1"/>
</dbReference>
<gene>
    <name evidence="3" type="ORF">SCUD_LOCUS16908</name>
</gene>
<dbReference type="GO" id="GO:0003824">
    <property type="term" value="F:catalytic activity"/>
    <property type="evidence" value="ECO:0007669"/>
    <property type="project" value="UniProtKB-KW"/>
</dbReference>
<feature type="domain" description="Reverse transcriptase/retrotransposon-derived protein RNase H-like" evidence="2">
    <location>
        <begin position="3"/>
        <end position="97"/>
    </location>
</feature>
<dbReference type="InterPro" id="IPR050951">
    <property type="entry name" value="Retrovirus_Pol_polyprotein"/>
</dbReference>
<organism evidence="5">
    <name type="scientific">Schistosoma curassoni</name>
    <dbReference type="NCBI Taxonomy" id="6186"/>
    <lineage>
        <taxon>Eukaryota</taxon>
        <taxon>Metazoa</taxon>
        <taxon>Spiralia</taxon>
        <taxon>Lophotrochozoa</taxon>
        <taxon>Platyhelminthes</taxon>
        <taxon>Trematoda</taxon>
        <taxon>Digenea</taxon>
        <taxon>Strigeidida</taxon>
        <taxon>Schistosomatoidea</taxon>
        <taxon>Schistosomatidae</taxon>
        <taxon>Schistosoma</taxon>
    </lineage>
</organism>
<dbReference type="InterPro" id="IPR043502">
    <property type="entry name" value="DNA/RNA_pol_sf"/>
</dbReference>
<dbReference type="EMBL" id="UZAK01039192">
    <property type="protein sequence ID" value="VDP62428.1"/>
    <property type="molecule type" value="Genomic_DNA"/>
</dbReference>
<evidence type="ECO:0000259" key="2">
    <source>
        <dbReference type="Pfam" id="PF17919"/>
    </source>
</evidence>
<dbReference type="SUPFAM" id="SSF56672">
    <property type="entry name" value="DNA/RNA polymerases"/>
    <property type="match status" value="1"/>
</dbReference>
<accession>A0A183KPC7</accession>